<comment type="similarity">
    <text evidence="4 11">Belongs to the transaldolase family. Type 2 subfamily.</text>
</comment>
<dbReference type="UniPathway" id="UPA00115">
    <property type="reaction ID" value="UER00414"/>
</dbReference>
<dbReference type="InterPro" id="IPR018225">
    <property type="entry name" value="Transaldolase_AS"/>
</dbReference>
<name>A0A564ZKD4_9BACT</name>
<dbReference type="InterPro" id="IPR013785">
    <property type="entry name" value="Aldolase_TIM"/>
</dbReference>
<dbReference type="PANTHER" id="PTHR10683">
    <property type="entry name" value="TRANSALDOLASE"/>
    <property type="match status" value="1"/>
</dbReference>
<evidence type="ECO:0000256" key="6">
    <source>
        <dbReference type="ARBA" id="ARBA00022490"/>
    </source>
</evidence>
<feature type="active site" description="Schiff-base intermediate with substrate" evidence="11">
    <location>
        <position position="141"/>
    </location>
</feature>
<evidence type="ECO:0000256" key="1">
    <source>
        <dbReference type="ARBA" id="ARBA00003518"/>
    </source>
</evidence>
<evidence type="ECO:0000313" key="13">
    <source>
        <dbReference type="Proteomes" id="UP000334340"/>
    </source>
</evidence>
<keyword evidence="8 11" id="KW-0570">Pentose shunt</keyword>
<sequence>MNPLKGLQQYGQSVWLDYIHRHLMSSGELTRLVEEDGLRGVTSNPTIFEKAIADSPDYDEALRGILASHPCVDVRMVYEALAIEDIRMAADILRPVHDETDGADGFVSLEVSPHLARDTARTIAEARRLWQVVDRPNLMVKVPATPEGIPAIEALITEGLNINVTLIFSLDHYEAVAHAYLRGVARHPDPRRVASVASFFVSRVDAAVNRALEAIGTPEALALRGKIAIANAKMAYRRFQEFFSGERWEGLSKRGARIQRPLWASTGTKNPAYPDVLYVAELIGPDTVNTMPPATLDAFRDHGQLRTSLTEGQLKAAAALDRLGELNVDLMRITEQLQHEGVAAFAKSYDQLLAALHEKRSALEAGLCSG</sequence>
<dbReference type="GO" id="GO:0004801">
    <property type="term" value="F:transaldolase activity"/>
    <property type="evidence" value="ECO:0007669"/>
    <property type="project" value="UniProtKB-UniRule"/>
</dbReference>
<comment type="function">
    <text evidence="1 11">Transaldolase is important for the balance of metabolites in the pentose-phosphate pathway.</text>
</comment>
<dbReference type="NCBIfam" id="NF002881">
    <property type="entry name" value="PRK03343.1"/>
    <property type="match status" value="1"/>
</dbReference>
<evidence type="ECO:0000256" key="11">
    <source>
        <dbReference type="HAMAP-Rule" id="MF_00493"/>
    </source>
</evidence>
<evidence type="ECO:0000256" key="7">
    <source>
        <dbReference type="ARBA" id="ARBA00022679"/>
    </source>
</evidence>
<organism evidence="12 13">
    <name type="scientific">Candidatus Methylomirabilis lanthanidiphila</name>
    <dbReference type="NCBI Taxonomy" id="2211376"/>
    <lineage>
        <taxon>Bacteria</taxon>
        <taxon>Candidatus Methylomirabilota</taxon>
        <taxon>Candidatus Methylomirabilia</taxon>
        <taxon>Candidatus Methylomirabilales</taxon>
        <taxon>Candidatus Methylomirabilaceae</taxon>
        <taxon>Candidatus Methylomirabilis</taxon>
    </lineage>
</organism>
<dbReference type="Pfam" id="PF00923">
    <property type="entry name" value="TAL_FSA"/>
    <property type="match status" value="1"/>
</dbReference>
<evidence type="ECO:0000313" key="12">
    <source>
        <dbReference type="EMBL" id="VUZ85018.1"/>
    </source>
</evidence>
<dbReference type="PROSITE" id="PS01054">
    <property type="entry name" value="TRANSALDOLASE_1"/>
    <property type="match status" value="1"/>
</dbReference>
<dbReference type="PROSITE" id="PS00958">
    <property type="entry name" value="TRANSALDOLASE_2"/>
    <property type="match status" value="1"/>
</dbReference>
<dbReference type="Proteomes" id="UP000334340">
    <property type="component" value="Unassembled WGS sequence"/>
</dbReference>
<accession>A0A564ZKD4</accession>
<dbReference type="PIRSF" id="PIRSF036915">
    <property type="entry name" value="Trnald_Bac_Plnt"/>
    <property type="match status" value="1"/>
</dbReference>
<dbReference type="GO" id="GO:0006098">
    <property type="term" value="P:pentose-phosphate shunt"/>
    <property type="evidence" value="ECO:0007669"/>
    <property type="project" value="UniProtKB-UniRule"/>
</dbReference>
<evidence type="ECO:0000256" key="5">
    <source>
        <dbReference type="ARBA" id="ARBA00013151"/>
    </source>
</evidence>
<evidence type="ECO:0000256" key="3">
    <source>
        <dbReference type="ARBA" id="ARBA00004857"/>
    </source>
</evidence>
<reference evidence="12 13" key="1">
    <citation type="submission" date="2019-07" db="EMBL/GenBank/DDBJ databases">
        <authorList>
            <person name="Cremers G."/>
        </authorList>
    </citation>
    <scope>NUCLEOTIDE SEQUENCE [LARGE SCALE GENOMIC DNA]</scope>
</reference>
<dbReference type="CDD" id="cd00955">
    <property type="entry name" value="Transaldolase_like"/>
    <property type="match status" value="1"/>
</dbReference>
<comment type="subcellular location">
    <subcellularLocation>
        <location evidence="2 11">Cytoplasm</location>
    </subcellularLocation>
</comment>
<dbReference type="InterPro" id="IPR001585">
    <property type="entry name" value="TAL/FSA"/>
</dbReference>
<comment type="catalytic activity">
    <reaction evidence="10 11">
        <text>D-sedoheptulose 7-phosphate + D-glyceraldehyde 3-phosphate = D-erythrose 4-phosphate + beta-D-fructose 6-phosphate</text>
        <dbReference type="Rhea" id="RHEA:17053"/>
        <dbReference type="ChEBI" id="CHEBI:16897"/>
        <dbReference type="ChEBI" id="CHEBI:57483"/>
        <dbReference type="ChEBI" id="CHEBI:57634"/>
        <dbReference type="ChEBI" id="CHEBI:59776"/>
        <dbReference type="EC" id="2.2.1.2"/>
    </reaction>
</comment>
<dbReference type="EMBL" id="CABIKM010000022">
    <property type="protein sequence ID" value="VUZ85018.1"/>
    <property type="molecule type" value="Genomic_DNA"/>
</dbReference>
<proteinExistence type="inferred from homology"/>
<dbReference type="Gene3D" id="3.20.20.70">
    <property type="entry name" value="Aldolase class I"/>
    <property type="match status" value="1"/>
</dbReference>
<protein>
    <recommendedName>
        <fullName evidence="5 11">Transaldolase</fullName>
        <ecNumber evidence="5 11">2.2.1.2</ecNumber>
    </recommendedName>
</protein>
<evidence type="ECO:0000256" key="10">
    <source>
        <dbReference type="ARBA" id="ARBA00048810"/>
    </source>
</evidence>
<keyword evidence="6 11" id="KW-0963">Cytoplasm</keyword>
<keyword evidence="7 11" id="KW-0808">Transferase</keyword>
<dbReference type="EC" id="2.2.1.2" evidence="5 11"/>
<evidence type="ECO:0000256" key="8">
    <source>
        <dbReference type="ARBA" id="ARBA00023126"/>
    </source>
</evidence>
<dbReference type="AlphaFoldDB" id="A0A564ZKD4"/>
<dbReference type="SUPFAM" id="SSF51569">
    <property type="entry name" value="Aldolase"/>
    <property type="match status" value="1"/>
</dbReference>
<keyword evidence="13" id="KW-1185">Reference proteome</keyword>
<dbReference type="PANTHER" id="PTHR10683:SF31">
    <property type="entry name" value="TRANSALDOLASE"/>
    <property type="match status" value="1"/>
</dbReference>
<dbReference type="HAMAP" id="MF_00493">
    <property type="entry name" value="Transaldolase_2"/>
    <property type="match status" value="1"/>
</dbReference>
<comment type="pathway">
    <text evidence="3 11">Carbohydrate degradation; pentose phosphate pathway; D-glyceraldehyde 3-phosphate and beta-D-fructose 6-phosphate from D-ribose 5-phosphate and D-xylulose 5-phosphate (non-oxidative stage): step 2/3.</text>
</comment>
<gene>
    <name evidence="11 12" type="primary">tal</name>
    <name evidence="12" type="ORF">MELA_01393</name>
</gene>
<dbReference type="InterPro" id="IPR004732">
    <property type="entry name" value="Transaldolase_2"/>
</dbReference>
<keyword evidence="9 11" id="KW-0704">Schiff base</keyword>
<dbReference type="GO" id="GO:0005975">
    <property type="term" value="P:carbohydrate metabolic process"/>
    <property type="evidence" value="ECO:0007669"/>
    <property type="project" value="InterPro"/>
</dbReference>
<evidence type="ECO:0000256" key="4">
    <source>
        <dbReference type="ARBA" id="ARBA00008426"/>
    </source>
</evidence>
<dbReference type="GO" id="GO:0005737">
    <property type="term" value="C:cytoplasm"/>
    <property type="evidence" value="ECO:0007669"/>
    <property type="project" value="UniProtKB-SubCell"/>
</dbReference>
<dbReference type="NCBIfam" id="TIGR00876">
    <property type="entry name" value="tal_mycobact"/>
    <property type="match status" value="1"/>
</dbReference>
<evidence type="ECO:0000256" key="2">
    <source>
        <dbReference type="ARBA" id="ARBA00004496"/>
    </source>
</evidence>
<evidence type="ECO:0000256" key="9">
    <source>
        <dbReference type="ARBA" id="ARBA00023270"/>
    </source>
</evidence>